<feature type="transmembrane region" description="Helical" evidence="7">
    <location>
        <begin position="241"/>
        <end position="269"/>
    </location>
</feature>
<accession>A0A6S6QRE1</accession>
<dbReference type="GO" id="GO:0016020">
    <property type="term" value="C:membrane"/>
    <property type="evidence" value="ECO:0007669"/>
    <property type="project" value="UniProtKB-SubCell"/>
</dbReference>
<dbReference type="EMBL" id="AP023361">
    <property type="protein sequence ID" value="BCJ90305.1"/>
    <property type="molecule type" value="Genomic_DNA"/>
</dbReference>
<dbReference type="RefSeq" id="WP_222876939.1">
    <property type="nucleotide sequence ID" value="NZ_AP023361.1"/>
</dbReference>
<feature type="region of interest" description="Disordered" evidence="6">
    <location>
        <begin position="336"/>
        <end position="358"/>
    </location>
</feature>
<evidence type="ECO:0000313" key="9">
    <source>
        <dbReference type="Proteomes" id="UP000515317"/>
    </source>
</evidence>
<dbReference type="PANTHER" id="PTHR21716:SF62">
    <property type="entry name" value="TRANSPORT PROTEIN YDBI-RELATED"/>
    <property type="match status" value="1"/>
</dbReference>
<feature type="transmembrane region" description="Helical" evidence="7">
    <location>
        <begin position="200"/>
        <end position="221"/>
    </location>
</feature>
<keyword evidence="3 7" id="KW-0812">Transmembrane</keyword>
<keyword evidence="5 7" id="KW-0472">Membrane</keyword>
<comment type="similarity">
    <text evidence="2">Belongs to the autoinducer-2 exporter (AI-2E) (TC 2.A.86) family.</text>
</comment>
<feature type="transmembrane region" description="Helical" evidence="7">
    <location>
        <begin position="10"/>
        <end position="28"/>
    </location>
</feature>
<feature type="compositionally biased region" description="Basic residues" evidence="6">
    <location>
        <begin position="345"/>
        <end position="358"/>
    </location>
</feature>
<evidence type="ECO:0000256" key="3">
    <source>
        <dbReference type="ARBA" id="ARBA00022692"/>
    </source>
</evidence>
<keyword evidence="9" id="KW-1185">Reference proteome</keyword>
<evidence type="ECO:0000256" key="5">
    <source>
        <dbReference type="ARBA" id="ARBA00023136"/>
    </source>
</evidence>
<feature type="transmembrane region" description="Helical" evidence="7">
    <location>
        <begin position="134"/>
        <end position="160"/>
    </location>
</feature>
<dbReference type="GO" id="GO:0055085">
    <property type="term" value="P:transmembrane transport"/>
    <property type="evidence" value="ECO:0007669"/>
    <property type="project" value="TreeGrafter"/>
</dbReference>
<dbReference type="PANTHER" id="PTHR21716">
    <property type="entry name" value="TRANSMEMBRANE PROTEIN"/>
    <property type="match status" value="1"/>
</dbReference>
<dbReference type="InterPro" id="IPR002549">
    <property type="entry name" value="AI-2E-like"/>
</dbReference>
<feature type="transmembrane region" description="Helical" evidence="7">
    <location>
        <begin position="63"/>
        <end position="84"/>
    </location>
</feature>
<keyword evidence="4 7" id="KW-1133">Transmembrane helix</keyword>
<evidence type="ECO:0000256" key="1">
    <source>
        <dbReference type="ARBA" id="ARBA00004141"/>
    </source>
</evidence>
<dbReference type="KEGG" id="tso:IZ6_10400"/>
<dbReference type="AlphaFoldDB" id="A0A6S6QRE1"/>
<evidence type="ECO:0000256" key="2">
    <source>
        <dbReference type="ARBA" id="ARBA00009773"/>
    </source>
</evidence>
<feature type="transmembrane region" description="Helical" evidence="7">
    <location>
        <begin position="290"/>
        <end position="323"/>
    </location>
</feature>
<dbReference type="Pfam" id="PF01594">
    <property type="entry name" value="AI-2E_transport"/>
    <property type="match status" value="1"/>
</dbReference>
<comment type="subcellular location">
    <subcellularLocation>
        <location evidence="1">Membrane</location>
        <topology evidence="1">Multi-pass membrane protein</topology>
    </subcellularLocation>
</comment>
<evidence type="ECO:0000256" key="6">
    <source>
        <dbReference type="SAM" id="MobiDB-lite"/>
    </source>
</evidence>
<feature type="transmembrane region" description="Helical" evidence="7">
    <location>
        <begin position="34"/>
        <end position="51"/>
    </location>
</feature>
<evidence type="ECO:0000256" key="4">
    <source>
        <dbReference type="ARBA" id="ARBA00022989"/>
    </source>
</evidence>
<dbReference type="Proteomes" id="UP000515317">
    <property type="component" value="Chromosome"/>
</dbReference>
<evidence type="ECO:0000313" key="8">
    <source>
        <dbReference type="EMBL" id="BCJ90305.1"/>
    </source>
</evidence>
<name>A0A6S6QRE1_9HYPH</name>
<reference evidence="8 9" key="1">
    <citation type="submission" date="2020-08" db="EMBL/GenBank/DDBJ databases">
        <title>Genome sequence of Rhizobiales bacterium strain IZ6.</title>
        <authorList>
            <person name="Nakai R."/>
            <person name="Naganuma T."/>
        </authorList>
    </citation>
    <scope>NUCLEOTIDE SEQUENCE [LARGE SCALE GENOMIC DNA]</scope>
    <source>
        <strain evidence="8 9">IZ6</strain>
    </source>
</reference>
<gene>
    <name evidence="8" type="ORF">IZ6_10400</name>
</gene>
<evidence type="ECO:0000256" key="7">
    <source>
        <dbReference type="SAM" id="Phobius"/>
    </source>
</evidence>
<sequence>MALRQGDADLLRRALLLIGLGALVLLLWQIQDVLLLVFASVLVAIILRLIAAPIGRFLHLSEGWALTLAALLLAGFLGVTFYLFGSEVVGQGKELARILPEAWNAFKTRFGLEAFGQEVAEQANNPQSALLFNVAGWVFSAGAIVVNLVLVIVGGLYIAAAPELYRKGLLLLFPEKRRPLAEDTLDTAGNALRLWLIGQLGAMVLVGTLTAIGLLIIGIPAPLALGLLAGLAEFVPLVGPIAAAVPALLLAMGGGIETMLWTAALYLLVQQVESNVITPLIQHRTVDIPPALTLFAVIAAGVAFGAVGIVLAAPLAVLAFVAVKKLYVRETLGETTKVPGEKPSGRGKPRIGARRVRA</sequence>
<protein>
    <submittedName>
        <fullName evidence="8">AI-2E family transporter</fullName>
    </submittedName>
</protein>
<organism evidence="8 9">
    <name type="scientific">Terrihabitans soli</name>
    <dbReference type="NCBI Taxonomy" id="708113"/>
    <lineage>
        <taxon>Bacteria</taxon>
        <taxon>Pseudomonadati</taxon>
        <taxon>Pseudomonadota</taxon>
        <taxon>Alphaproteobacteria</taxon>
        <taxon>Hyphomicrobiales</taxon>
        <taxon>Terrihabitans</taxon>
    </lineage>
</organism>
<proteinExistence type="inferred from homology"/>